<sequence length="316" mass="35060">MAPFTVGLLKASQADNIEPRPETLFPSTYRTGEGNLTLVKSNEGDFLACVRALCRQTRRYLWTSMDGRASDAASAVTPPNRPAKGDNNLREDGYALSLGQRADIPQANPAISPFSCFLGDVSGKNAAPKRRRIALGFLFTYAALLSFESDFVIAKERGLLPSNLDISRWRTFVEEIITPSVYKDIHRRFHYGELRLGRLNSIFLFTGPGYYMDRWPNYSSFLRDQLGWLATATIYIAVVLTAMQVGLATDQLKANAPYMAAAYGFSVFAILGPLISGGVILFALVIVVAINWKFQKAKSAKRFRCIKDFENGTIDV</sequence>
<dbReference type="Proteomes" id="UP000630445">
    <property type="component" value="Unassembled WGS sequence"/>
</dbReference>
<reference evidence="3" key="1">
    <citation type="submission" date="2020-06" db="EMBL/GenBank/DDBJ databases">
        <title>Draft genome sequences of strains closely related to Aspergillus parafelis and Aspergillus hiratsukae.</title>
        <authorList>
            <person name="Dos Santos R.A.C."/>
            <person name="Rivero-Menendez O."/>
            <person name="Steenwyk J.L."/>
            <person name="Mead M.E."/>
            <person name="Goldman G.H."/>
            <person name="Alastruey-Izquierdo A."/>
            <person name="Rokas A."/>
        </authorList>
    </citation>
    <scope>NUCLEOTIDE SEQUENCE</scope>
    <source>
        <strain evidence="2">CNM-CM5793</strain>
        <strain evidence="3">CNM-CM6106</strain>
    </source>
</reference>
<keyword evidence="1" id="KW-0472">Membrane</keyword>
<dbReference type="Proteomes" id="UP000662466">
    <property type="component" value="Unassembled WGS sequence"/>
</dbReference>
<evidence type="ECO:0000313" key="3">
    <source>
        <dbReference type="EMBL" id="KAF7164636.1"/>
    </source>
</evidence>
<keyword evidence="4" id="KW-1185">Reference proteome</keyword>
<dbReference type="InterPro" id="IPR046536">
    <property type="entry name" value="DUF6601"/>
</dbReference>
<evidence type="ECO:0000256" key="1">
    <source>
        <dbReference type="SAM" id="Phobius"/>
    </source>
</evidence>
<evidence type="ECO:0000313" key="2">
    <source>
        <dbReference type="EMBL" id="KAF7125237.1"/>
    </source>
</evidence>
<keyword evidence="1" id="KW-1133">Transmembrane helix</keyword>
<evidence type="ECO:0000313" key="4">
    <source>
        <dbReference type="Proteomes" id="UP000630445"/>
    </source>
</evidence>
<dbReference type="EMBL" id="JACBAD010001991">
    <property type="protein sequence ID" value="KAF7125237.1"/>
    <property type="molecule type" value="Genomic_DNA"/>
</dbReference>
<dbReference type="EMBL" id="JACBAF010002185">
    <property type="protein sequence ID" value="KAF7164636.1"/>
    <property type="molecule type" value="Genomic_DNA"/>
</dbReference>
<dbReference type="PANTHER" id="PTHR34414:SF1">
    <property type="entry name" value="SUBTILISIN-LIKE SERINE PROTEASE"/>
    <property type="match status" value="1"/>
</dbReference>
<feature type="transmembrane region" description="Helical" evidence="1">
    <location>
        <begin position="226"/>
        <end position="247"/>
    </location>
</feature>
<dbReference type="AlphaFoldDB" id="A0A8H6Q1A9"/>
<name>A0A8H6Q1A9_9EURO</name>
<dbReference type="OrthoDB" id="5086500at2759"/>
<proteinExistence type="predicted"/>
<protein>
    <submittedName>
        <fullName evidence="3">Uncharacterized protein</fullName>
    </submittedName>
</protein>
<feature type="transmembrane region" description="Helical" evidence="1">
    <location>
        <begin position="267"/>
        <end position="292"/>
    </location>
</feature>
<comment type="caution">
    <text evidence="3">The sequence shown here is derived from an EMBL/GenBank/DDBJ whole genome shotgun (WGS) entry which is preliminary data.</text>
</comment>
<organism evidence="3 5">
    <name type="scientific">Aspergillus hiratsukae</name>
    <dbReference type="NCBI Taxonomy" id="1194566"/>
    <lineage>
        <taxon>Eukaryota</taxon>
        <taxon>Fungi</taxon>
        <taxon>Dikarya</taxon>
        <taxon>Ascomycota</taxon>
        <taxon>Pezizomycotina</taxon>
        <taxon>Eurotiomycetes</taxon>
        <taxon>Eurotiomycetidae</taxon>
        <taxon>Eurotiales</taxon>
        <taxon>Aspergillaceae</taxon>
        <taxon>Aspergillus</taxon>
        <taxon>Aspergillus subgen. Fumigati</taxon>
    </lineage>
</organism>
<gene>
    <name evidence="2" type="ORF">CNMCM5793_001415</name>
    <name evidence="3" type="ORF">CNMCM6106_001088</name>
</gene>
<keyword evidence="1" id="KW-0812">Transmembrane</keyword>
<dbReference type="PANTHER" id="PTHR34414">
    <property type="entry name" value="HET DOMAIN-CONTAINING PROTEIN-RELATED"/>
    <property type="match status" value="1"/>
</dbReference>
<accession>A0A8H6Q1A9</accession>
<dbReference type="Pfam" id="PF20246">
    <property type="entry name" value="DUF6601"/>
    <property type="match status" value="1"/>
</dbReference>
<evidence type="ECO:0000313" key="5">
    <source>
        <dbReference type="Proteomes" id="UP000662466"/>
    </source>
</evidence>